<evidence type="ECO:0000313" key="2">
    <source>
        <dbReference type="EMBL" id="KRZ57585.1"/>
    </source>
</evidence>
<evidence type="ECO:0000256" key="1">
    <source>
        <dbReference type="SAM" id="Phobius"/>
    </source>
</evidence>
<accession>A0A0V1LDH2</accession>
<protein>
    <submittedName>
        <fullName evidence="2">Uncharacterized protein</fullName>
    </submittedName>
</protein>
<feature type="non-terminal residue" evidence="2">
    <location>
        <position position="86"/>
    </location>
</feature>
<keyword evidence="1" id="KW-0812">Transmembrane</keyword>
<dbReference type="AlphaFoldDB" id="A0A0V1LDH2"/>
<dbReference type="Proteomes" id="UP000054721">
    <property type="component" value="Unassembled WGS sequence"/>
</dbReference>
<evidence type="ECO:0000313" key="3">
    <source>
        <dbReference type="Proteomes" id="UP000054721"/>
    </source>
</evidence>
<keyword evidence="1" id="KW-0472">Membrane</keyword>
<comment type="caution">
    <text evidence="2">The sequence shown here is derived from an EMBL/GenBank/DDBJ whole genome shotgun (WGS) entry which is preliminary data.</text>
</comment>
<proteinExistence type="predicted"/>
<organism evidence="2 3">
    <name type="scientific">Trichinella nativa</name>
    <dbReference type="NCBI Taxonomy" id="6335"/>
    <lineage>
        <taxon>Eukaryota</taxon>
        <taxon>Metazoa</taxon>
        <taxon>Ecdysozoa</taxon>
        <taxon>Nematoda</taxon>
        <taxon>Enoplea</taxon>
        <taxon>Dorylaimia</taxon>
        <taxon>Trichinellida</taxon>
        <taxon>Trichinellidae</taxon>
        <taxon>Trichinella</taxon>
    </lineage>
</organism>
<sequence length="86" mass="10295">MQRRTWKFAYDKPWKKSAFVATTGKLYLLISFVSFYLFVWLMRECEAYQEVNGRLIVRKQAQKAKNTNGSKMYLVIRHEPQSNELI</sequence>
<name>A0A0V1LDH2_9BILA</name>
<feature type="transmembrane region" description="Helical" evidence="1">
    <location>
        <begin position="20"/>
        <end position="42"/>
    </location>
</feature>
<reference evidence="2 3" key="1">
    <citation type="submission" date="2015-05" db="EMBL/GenBank/DDBJ databases">
        <title>Evolution of Trichinella species and genotypes.</title>
        <authorList>
            <person name="Korhonen P.K."/>
            <person name="Edoardo P."/>
            <person name="Giuseppe L.R."/>
            <person name="Gasser R.B."/>
        </authorList>
    </citation>
    <scope>NUCLEOTIDE SEQUENCE [LARGE SCALE GENOMIC DNA]</scope>
    <source>
        <strain evidence="2">ISS10</strain>
    </source>
</reference>
<gene>
    <name evidence="2" type="ORF">T02_10646</name>
</gene>
<keyword evidence="1" id="KW-1133">Transmembrane helix</keyword>
<dbReference type="EMBL" id="JYDW01000072">
    <property type="protein sequence ID" value="KRZ57585.1"/>
    <property type="molecule type" value="Genomic_DNA"/>
</dbReference>
<keyword evidence="3" id="KW-1185">Reference proteome</keyword>